<dbReference type="EMBL" id="JACERG010000017">
    <property type="protein sequence ID" value="MBA5224969.1"/>
    <property type="molecule type" value="Genomic_DNA"/>
</dbReference>
<protein>
    <submittedName>
        <fullName evidence="5">SDR family oxidoreductase</fullName>
    </submittedName>
</protein>
<dbReference type="SUPFAM" id="SSF51735">
    <property type="entry name" value="NAD(P)-binding Rossmann-fold domains"/>
    <property type="match status" value="1"/>
</dbReference>
<feature type="region of interest" description="Disordered" evidence="4">
    <location>
        <begin position="1"/>
        <end position="23"/>
    </location>
</feature>
<dbReference type="RefSeq" id="WP_078630791.1">
    <property type="nucleotide sequence ID" value="NZ_BNBP01000028.1"/>
</dbReference>
<dbReference type="Gene3D" id="3.40.50.720">
    <property type="entry name" value="NAD(P)-binding Rossmann-like Domain"/>
    <property type="match status" value="1"/>
</dbReference>
<evidence type="ECO:0000256" key="1">
    <source>
        <dbReference type="ARBA" id="ARBA00006484"/>
    </source>
</evidence>
<gene>
    <name evidence="5" type="ORF">H1X69_26715</name>
</gene>
<evidence type="ECO:0000256" key="2">
    <source>
        <dbReference type="ARBA" id="ARBA00023002"/>
    </source>
</evidence>
<evidence type="ECO:0000256" key="4">
    <source>
        <dbReference type="SAM" id="MobiDB-lite"/>
    </source>
</evidence>
<evidence type="ECO:0000256" key="3">
    <source>
        <dbReference type="RuleBase" id="RU000363"/>
    </source>
</evidence>
<organism evidence="5 6">
    <name type="scientific">Streptomyces griseoaurantiacus</name>
    <dbReference type="NCBI Taxonomy" id="68213"/>
    <lineage>
        <taxon>Bacteria</taxon>
        <taxon>Bacillati</taxon>
        <taxon>Actinomycetota</taxon>
        <taxon>Actinomycetes</taxon>
        <taxon>Kitasatosporales</taxon>
        <taxon>Streptomycetaceae</taxon>
        <taxon>Streptomyces</taxon>
        <taxon>Streptomyces aurantiacus group</taxon>
    </lineage>
</organism>
<dbReference type="PROSITE" id="PS00061">
    <property type="entry name" value="ADH_SHORT"/>
    <property type="match status" value="1"/>
</dbReference>
<reference evidence="5 6" key="1">
    <citation type="submission" date="2020-07" db="EMBL/GenBank/DDBJ databases">
        <title>Differential regulation of undecylprodigiosin biosynthesis in the yeast-scavenging Streptomyces strain MBK6.</title>
        <authorList>
            <person name="Baral B."/>
            <person name="Siitonen V."/>
            <person name="Laughlin M."/>
            <person name="Yamada K."/>
            <person name="Ilomaeki M."/>
            <person name="Metsae-Ketelae M."/>
            <person name="Niemi J."/>
        </authorList>
    </citation>
    <scope>NUCLEOTIDE SEQUENCE [LARGE SCALE GENOMIC DNA]</scope>
    <source>
        <strain evidence="5 6">MBK6</strain>
    </source>
</reference>
<evidence type="ECO:0000313" key="5">
    <source>
        <dbReference type="EMBL" id="MBA5224969.1"/>
    </source>
</evidence>
<comment type="caution">
    <text evidence="5">The sequence shown here is derived from an EMBL/GenBank/DDBJ whole genome shotgun (WGS) entry which is preliminary data.</text>
</comment>
<dbReference type="Pfam" id="PF00106">
    <property type="entry name" value="adh_short"/>
    <property type="match status" value="1"/>
</dbReference>
<proteinExistence type="inferred from homology"/>
<dbReference type="InterPro" id="IPR002347">
    <property type="entry name" value="SDR_fam"/>
</dbReference>
<sequence>MTSSTTSSTSSTSSMSWTAPAARTGSPAAASLPLAGRVAVVTGATAGIGAATGRRLALLGARVALMGRRESRLVELADELRSSGGQALPVAVDVTDPQALSRAADSVRSELGRVDLVVANAGVMLGSPFEDADTAEWDRMIDVNLRGLIHTGRVFADDLLTAAEHGPADLVHVGSVAGHLLYPNWSVYSATKAAVAHLTRNLRAEFGPRDVRVHNIEPGVTATELGDDMSDERMREGLAQMRRDLRPLSADDLAHAVAFAVSAPANVNVADMAVVSVRQG</sequence>
<dbReference type="PRINTS" id="PR00081">
    <property type="entry name" value="GDHRDH"/>
</dbReference>
<dbReference type="PANTHER" id="PTHR43669:SF3">
    <property type="entry name" value="ALCOHOL DEHYDROGENASE, PUTATIVE (AFU_ORTHOLOGUE AFUA_3G03445)-RELATED"/>
    <property type="match status" value="1"/>
</dbReference>
<dbReference type="AlphaFoldDB" id="A0A7W2DXR4"/>
<dbReference type="InterPro" id="IPR036291">
    <property type="entry name" value="NAD(P)-bd_dom_sf"/>
</dbReference>
<dbReference type="FunFam" id="3.40.50.720:FF:000047">
    <property type="entry name" value="NADP-dependent L-serine/L-allo-threonine dehydrogenase"/>
    <property type="match status" value="1"/>
</dbReference>
<dbReference type="Proteomes" id="UP000587608">
    <property type="component" value="Unassembled WGS sequence"/>
</dbReference>
<accession>A0A7W2DXR4</accession>
<dbReference type="GO" id="GO:0016616">
    <property type="term" value="F:oxidoreductase activity, acting on the CH-OH group of donors, NAD or NADP as acceptor"/>
    <property type="evidence" value="ECO:0007669"/>
    <property type="project" value="UniProtKB-ARBA"/>
</dbReference>
<comment type="similarity">
    <text evidence="1 3">Belongs to the short-chain dehydrogenases/reductases (SDR) family.</text>
</comment>
<keyword evidence="2" id="KW-0560">Oxidoreductase</keyword>
<dbReference type="InterPro" id="IPR020904">
    <property type="entry name" value="Sc_DH/Rdtase_CS"/>
</dbReference>
<evidence type="ECO:0000313" key="6">
    <source>
        <dbReference type="Proteomes" id="UP000587608"/>
    </source>
</evidence>
<dbReference type="PRINTS" id="PR00080">
    <property type="entry name" value="SDRFAMILY"/>
</dbReference>
<name>A0A7W2DXR4_9ACTN</name>
<dbReference type="PANTHER" id="PTHR43669">
    <property type="entry name" value="5-KETO-D-GLUCONATE 5-REDUCTASE"/>
    <property type="match status" value="1"/>
</dbReference>